<dbReference type="EMBL" id="BRXU01000007">
    <property type="protein sequence ID" value="GLC53023.1"/>
    <property type="molecule type" value="Genomic_DNA"/>
</dbReference>
<feature type="compositionally biased region" description="Basic and acidic residues" evidence="1">
    <location>
        <begin position="74"/>
        <end position="83"/>
    </location>
</feature>
<evidence type="ECO:0000256" key="1">
    <source>
        <dbReference type="SAM" id="MobiDB-lite"/>
    </source>
</evidence>
<keyword evidence="3" id="KW-1185">Reference proteome</keyword>
<dbReference type="Proteomes" id="UP001165080">
    <property type="component" value="Unassembled WGS sequence"/>
</dbReference>
<feature type="compositionally biased region" description="Basic and acidic residues" evidence="1">
    <location>
        <begin position="390"/>
        <end position="399"/>
    </location>
</feature>
<feature type="region of interest" description="Disordered" evidence="1">
    <location>
        <begin position="364"/>
        <end position="399"/>
    </location>
</feature>
<feature type="region of interest" description="Disordered" evidence="1">
    <location>
        <begin position="55"/>
        <end position="102"/>
    </location>
</feature>
<name>A0A9W6F1B8_9CHLO</name>
<gene>
    <name evidence="2" type="primary">PLEST002358</name>
    <name evidence="2" type="ORF">PLESTB_000699800</name>
</gene>
<sequence>MSQAHRLEDAGLLLEAANAYAHLLTRPDQFHNKPLRDHLAELVKRVNRQQAEAKLQERRAELDEEGRLWPGRPRGLDSPRERGGVPARGGPRHDKPVGPCTPMSPEAYRAELAAQAMDNRRRREEARKADELLEQKQVAIAAAMEALEQHRRKVVGGNDKLSYANEMDLERKNRQEDRRRQYCAEWDQLKQAGGPGVRQSYDLDELRRREQVQNAHAHAALMRASYEAPPRGPQGAQYHDAYGRDPRVIQAEEMAAAAAAGGGGGGAYHHRPASAAAARERNNAANFERKYIPGHPYAPPGGLAPPPPPQEAWPVAAAAAAVGAQRAGGAPAAAAAGLRGVLKSPYARPGVDKPHVRIDPQVVRSHQQAFIEKHRKPDPPPQQQNVPLRLRKEAARRPEQPVLAYGAAAASYGGAGWW</sequence>
<proteinExistence type="predicted"/>
<organism evidence="2 3">
    <name type="scientific">Pleodorina starrii</name>
    <dbReference type="NCBI Taxonomy" id="330485"/>
    <lineage>
        <taxon>Eukaryota</taxon>
        <taxon>Viridiplantae</taxon>
        <taxon>Chlorophyta</taxon>
        <taxon>core chlorophytes</taxon>
        <taxon>Chlorophyceae</taxon>
        <taxon>CS clade</taxon>
        <taxon>Chlamydomonadales</taxon>
        <taxon>Volvocaceae</taxon>
        <taxon>Pleodorina</taxon>
    </lineage>
</organism>
<feature type="compositionally biased region" description="Basic and acidic residues" evidence="1">
    <location>
        <begin position="55"/>
        <end position="67"/>
    </location>
</feature>
<comment type="caution">
    <text evidence="2">The sequence shown here is derived from an EMBL/GenBank/DDBJ whole genome shotgun (WGS) entry which is preliminary data.</text>
</comment>
<evidence type="ECO:0000313" key="2">
    <source>
        <dbReference type="EMBL" id="GLC53023.1"/>
    </source>
</evidence>
<reference evidence="2 3" key="1">
    <citation type="journal article" date="2023" name="Commun. Biol.">
        <title>Reorganization of the ancestral sex-determining regions during the evolution of trioecy in Pleodorina starrii.</title>
        <authorList>
            <person name="Takahashi K."/>
            <person name="Suzuki S."/>
            <person name="Kawai-Toyooka H."/>
            <person name="Yamamoto K."/>
            <person name="Hamaji T."/>
            <person name="Ootsuki R."/>
            <person name="Yamaguchi H."/>
            <person name="Kawachi M."/>
            <person name="Higashiyama T."/>
            <person name="Nozaki H."/>
        </authorList>
    </citation>
    <scope>NUCLEOTIDE SEQUENCE [LARGE SCALE GENOMIC DNA]</scope>
    <source>
        <strain evidence="2 3">NIES-4479</strain>
    </source>
</reference>
<accession>A0A9W6F1B8</accession>
<evidence type="ECO:0000313" key="3">
    <source>
        <dbReference type="Proteomes" id="UP001165080"/>
    </source>
</evidence>
<dbReference type="AlphaFoldDB" id="A0A9W6F1B8"/>
<protein>
    <submittedName>
        <fullName evidence="2">Uncharacterized protein</fullName>
    </submittedName>
</protein>